<evidence type="ECO:0008006" key="3">
    <source>
        <dbReference type="Google" id="ProtNLM"/>
    </source>
</evidence>
<dbReference type="AlphaFoldDB" id="A0A916Z4F3"/>
<sequence>MADFPTFAISVRQPWAYAIIHAGKDVENRVKRAITMGGMDQHSRLAIHAAAGMSKAEYEHARDFMVETCGVRCPHPSALVRGAIIGSVAVTGITKASDSKWFFGPWAIQLSEAQACLPIPCIGQLGAFRWARAGIDAPREPLPWMMAWPGKAPHSSTTHPSLFEAPSQ</sequence>
<dbReference type="InterPro" id="IPR015947">
    <property type="entry name" value="PUA-like_sf"/>
</dbReference>
<dbReference type="RefSeq" id="WP_066777026.1">
    <property type="nucleotide sequence ID" value="NZ_BMIP01000005.1"/>
</dbReference>
<dbReference type="Proteomes" id="UP000612349">
    <property type="component" value="Unassembled WGS sequence"/>
</dbReference>
<proteinExistence type="predicted"/>
<dbReference type="EMBL" id="BMIP01000005">
    <property type="protein sequence ID" value="GGD74091.1"/>
    <property type="molecule type" value="Genomic_DNA"/>
</dbReference>
<name>A0A916Z4F3_9SPHN</name>
<evidence type="ECO:0000313" key="1">
    <source>
        <dbReference type="EMBL" id="GGD74091.1"/>
    </source>
</evidence>
<reference evidence="1" key="2">
    <citation type="submission" date="2020-09" db="EMBL/GenBank/DDBJ databases">
        <authorList>
            <person name="Sun Q."/>
            <person name="Zhou Y."/>
        </authorList>
    </citation>
    <scope>NUCLEOTIDE SEQUENCE</scope>
    <source>
        <strain evidence="1">CGMCC 1.15360</strain>
    </source>
</reference>
<keyword evidence="2" id="KW-1185">Reference proteome</keyword>
<dbReference type="SUPFAM" id="SSF88697">
    <property type="entry name" value="PUA domain-like"/>
    <property type="match status" value="1"/>
</dbReference>
<dbReference type="OrthoDB" id="359066at2"/>
<reference evidence="1" key="1">
    <citation type="journal article" date="2014" name="Int. J. Syst. Evol. Microbiol.">
        <title>Complete genome sequence of Corynebacterium casei LMG S-19264T (=DSM 44701T), isolated from a smear-ripened cheese.</title>
        <authorList>
            <consortium name="US DOE Joint Genome Institute (JGI-PGF)"/>
            <person name="Walter F."/>
            <person name="Albersmeier A."/>
            <person name="Kalinowski J."/>
            <person name="Ruckert C."/>
        </authorList>
    </citation>
    <scope>NUCLEOTIDE SEQUENCE</scope>
    <source>
        <strain evidence="1">CGMCC 1.15360</strain>
    </source>
</reference>
<protein>
    <recommendedName>
        <fullName evidence="3">ASCH domain-containing protein</fullName>
    </recommendedName>
</protein>
<accession>A0A916Z4F3</accession>
<dbReference type="Gene3D" id="2.30.130.30">
    <property type="entry name" value="Hypothetical protein"/>
    <property type="match status" value="1"/>
</dbReference>
<evidence type="ECO:0000313" key="2">
    <source>
        <dbReference type="Proteomes" id="UP000612349"/>
    </source>
</evidence>
<comment type="caution">
    <text evidence="1">The sequence shown here is derived from an EMBL/GenBank/DDBJ whole genome shotgun (WGS) entry which is preliminary data.</text>
</comment>
<organism evidence="1 2">
    <name type="scientific">Croceicoccus mobilis</name>
    <dbReference type="NCBI Taxonomy" id="1703339"/>
    <lineage>
        <taxon>Bacteria</taxon>
        <taxon>Pseudomonadati</taxon>
        <taxon>Pseudomonadota</taxon>
        <taxon>Alphaproteobacteria</taxon>
        <taxon>Sphingomonadales</taxon>
        <taxon>Erythrobacteraceae</taxon>
        <taxon>Croceicoccus</taxon>
    </lineage>
</organism>
<gene>
    <name evidence="1" type="ORF">GCM10010990_24670</name>
</gene>